<name>A0AAD3E4J2_9CHLO</name>
<dbReference type="AlphaFoldDB" id="A0AAD3E4J2"/>
<proteinExistence type="predicted"/>
<protein>
    <submittedName>
        <fullName evidence="1">Uncharacterized protein</fullName>
    </submittedName>
</protein>
<feature type="non-terminal residue" evidence="1">
    <location>
        <position position="137"/>
    </location>
</feature>
<accession>A0AAD3E4J2</accession>
<dbReference type="Proteomes" id="UP001054857">
    <property type="component" value="Unassembled WGS sequence"/>
</dbReference>
<comment type="caution">
    <text evidence="1">The sequence shown here is derived from an EMBL/GenBank/DDBJ whole genome shotgun (WGS) entry which is preliminary data.</text>
</comment>
<dbReference type="EMBL" id="BMAR01000061">
    <property type="protein sequence ID" value="GFR52313.1"/>
    <property type="molecule type" value="Genomic_DNA"/>
</dbReference>
<keyword evidence="2" id="KW-1185">Reference proteome</keyword>
<evidence type="ECO:0000313" key="1">
    <source>
        <dbReference type="EMBL" id="GFR52313.1"/>
    </source>
</evidence>
<sequence>VCLSFAPDGCEFAEPEPVLLSDGYMRNAAGVAAAPRLPDAFRCTYTHSASFTPLRIHLARQVDNSATTTGILSSPGAGAGAGAGGFYGSAAAASSSSYGRRTGVSPCEAVAQGYPLAVSLHVPLWLVNGTQLPVSCG</sequence>
<organism evidence="1 2">
    <name type="scientific">Astrephomene gubernaculifera</name>
    <dbReference type="NCBI Taxonomy" id="47775"/>
    <lineage>
        <taxon>Eukaryota</taxon>
        <taxon>Viridiplantae</taxon>
        <taxon>Chlorophyta</taxon>
        <taxon>core chlorophytes</taxon>
        <taxon>Chlorophyceae</taxon>
        <taxon>CS clade</taxon>
        <taxon>Chlamydomonadales</taxon>
        <taxon>Astrephomenaceae</taxon>
        <taxon>Astrephomene</taxon>
    </lineage>
</organism>
<gene>
    <name evidence="1" type="ORF">Agub_g14850</name>
</gene>
<feature type="non-terminal residue" evidence="1">
    <location>
        <position position="1"/>
    </location>
</feature>
<reference evidence="1 2" key="1">
    <citation type="journal article" date="2021" name="Sci. Rep.">
        <title>Genome sequencing of the multicellular alga Astrephomene provides insights into convergent evolution of germ-soma differentiation.</title>
        <authorList>
            <person name="Yamashita S."/>
            <person name="Yamamoto K."/>
            <person name="Matsuzaki R."/>
            <person name="Suzuki S."/>
            <person name="Yamaguchi H."/>
            <person name="Hirooka S."/>
            <person name="Minakuchi Y."/>
            <person name="Miyagishima S."/>
            <person name="Kawachi M."/>
            <person name="Toyoda A."/>
            <person name="Nozaki H."/>
        </authorList>
    </citation>
    <scope>NUCLEOTIDE SEQUENCE [LARGE SCALE GENOMIC DNA]</scope>
    <source>
        <strain evidence="1 2">NIES-4017</strain>
    </source>
</reference>
<evidence type="ECO:0000313" key="2">
    <source>
        <dbReference type="Proteomes" id="UP001054857"/>
    </source>
</evidence>